<reference evidence="1" key="1">
    <citation type="submission" date="2019-07" db="EMBL/GenBank/DDBJ databases">
        <title>Annotation for the trematode Paragonimus miyazaki's.</title>
        <authorList>
            <person name="Choi Y.-J."/>
        </authorList>
    </citation>
    <scope>NUCLEOTIDE SEQUENCE</scope>
    <source>
        <strain evidence="1">Japan</strain>
    </source>
</reference>
<name>A0A8S9Z1K5_9TREM</name>
<comment type="caution">
    <text evidence="1">The sequence shown here is derived from an EMBL/GenBank/DDBJ whole genome shotgun (WGS) entry which is preliminary data.</text>
</comment>
<dbReference type="OrthoDB" id="10491820at2759"/>
<organism evidence="1 2">
    <name type="scientific">Paragonimus skrjabini miyazakii</name>
    <dbReference type="NCBI Taxonomy" id="59628"/>
    <lineage>
        <taxon>Eukaryota</taxon>
        <taxon>Metazoa</taxon>
        <taxon>Spiralia</taxon>
        <taxon>Lophotrochozoa</taxon>
        <taxon>Platyhelminthes</taxon>
        <taxon>Trematoda</taxon>
        <taxon>Digenea</taxon>
        <taxon>Plagiorchiida</taxon>
        <taxon>Troglotremata</taxon>
        <taxon>Troglotrematidae</taxon>
        <taxon>Paragonimus</taxon>
    </lineage>
</organism>
<keyword evidence="2" id="KW-1185">Reference proteome</keyword>
<protein>
    <submittedName>
        <fullName evidence="1">Uncharacterized protein</fullName>
    </submittedName>
</protein>
<accession>A0A8S9Z1K5</accession>
<evidence type="ECO:0000313" key="1">
    <source>
        <dbReference type="EMBL" id="KAF7257007.1"/>
    </source>
</evidence>
<dbReference type="AlphaFoldDB" id="A0A8S9Z1K5"/>
<gene>
    <name evidence="1" type="ORF">EG68_06171</name>
</gene>
<dbReference type="EMBL" id="JTDE01002701">
    <property type="protein sequence ID" value="KAF7257007.1"/>
    <property type="molecule type" value="Genomic_DNA"/>
</dbReference>
<proteinExistence type="predicted"/>
<dbReference type="Proteomes" id="UP000822476">
    <property type="component" value="Unassembled WGS sequence"/>
</dbReference>
<evidence type="ECO:0000313" key="2">
    <source>
        <dbReference type="Proteomes" id="UP000822476"/>
    </source>
</evidence>
<sequence>MTRRCPETVSVPNLLFPPSGSISTLRLCVSLKDCCWNCYYGRTLSPGISTLPQSWVISVTDNQCKDDRLVHWNSVGNEQSKSL</sequence>